<gene>
    <name evidence="2" type="ORF">EV684_114156</name>
</gene>
<evidence type="ECO:0000313" key="2">
    <source>
        <dbReference type="EMBL" id="TCO99859.1"/>
    </source>
</evidence>
<dbReference type="GeneID" id="99685381"/>
<dbReference type="AlphaFoldDB" id="A0A4R2M1J0"/>
<dbReference type="RefSeq" id="WP_132649165.1">
    <property type="nucleotide sequence ID" value="NZ_CP181386.1"/>
</dbReference>
<protein>
    <recommendedName>
        <fullName evidence="4">AP2 domain-containing protein</fullName>
    </recommendedName>
</protein>
<sequence length="178" mass="19834">MKYRELVLFNGERFLVPQGIQRIDTRATHGWQVRYQGTRLFSDHTRDGSGARQAFDLATRELMRRIAALPAPVTLQRAPSAHKSSALPPGISGPIIRTKKGSGTRTAVLSVLLPKFGAPSRRTSVHIGSENTYSLERFEQALARAQALRAEAERDYTIAATQARRRAGLVMRRVLREA</sequence>
<comment type="caution">
    <text evidence="2">The sequence shown here is derived from an EMBL/GenBank/DDBJ whole genome shotgun (WGS) entry which is preliminary data.</text>
</comment>
<dbReference type="Proteomes" id="UP000295106">
    <property type="component" value="Unassembled WGS sequence"/>
</dbReference>
<name>A0A4R2M1J0_RUBGE</name>
<evidence type="ECO:0008006" key="4">
    <source>
        <dbReference type="Google" id="ProtNLM"/>
    </source>
</evidence>
<reference evidence="2 3" key="1">
    <citation type="submission" date="2019-03" db="EMBL/GenBank/DDBJ databases">
        <title>Genomic Encyclopedia of Type Strains, Phase IV (KMG-IV): sequencing the most valuable type-strain genomes for metagenomic binning, comparative biology and taxonomic classification.</title>
        <authorList>
            <person name="Goeker M."/>
        </authorList>
    </citation>
    <scope>NUCLEOTIDE SEQUENCE [LARGE SCALE GENOMIC DNA]</scope>
    <source>
        <strain evidence="2 3">DSM 1709</strain>
    </source>
</reference>
<feature type="region of interest" description="Disordered" evidence="1">
    <location>
        <begin position="77"/>
        <end position="99"/>
    </location>
</feature>
<organism evidence="2 3">
    <name type="scientific">Rubrivivax gelatinosus</name>
    <name type="common">Rhodocyclus gelatinosus</name>
    <name type="synonym">Rhodopseudomonas gelatinosa</name>
    <dbReference type="NCBI Taxonomy" id="28068"/>
    <lineage>
        <taxon>Bacteria</taxon>
        <taxon>Pseudomonadati</taxon>
        <taxon>Pseudomonadota</taxon>
        <taxon>Betaproteobacteria</taxon>
        <taxon>Burkholderiales</taxon>
        <taxon>Sphaerotilaceae</taxon>
        <taxon>Rubrivivax</taxon>
    </lineage>
</organism>
<dbReference type="OrthoDB" id="8893665at2"/>
<evidence type="ECO:0000256" key="1">
    <source>
        <dbReference type="SAM" id="MobiDB-lite"/>
    </source>
</evidence>
<accession>A0A4R2M1J0</accession>
<proteinExistence type="predicted"/>
<evidence type="ECO:0000313" key="3">
    <source>
        <dbReference type="Proteomes" id="UP000295106"/>
    </source>
</evidence>
<dbReference type="EMBL" id="SLXD01000014">
    <property type="protein sequence ID" value="TCO99859.1"/>
    <property type="molecule type" value="Genomic_DNA"/>
</dbReference>